<feature type="domain" description="FAD/NAD(P)-binding" evidence="6">
    <location>
        <begin position="26"/>
        <end position="317"/>
    </location>
</feature>
<reference evidence="7" key="1">
    <citation type="journal article" date="2021" name="Nat. Microbiol.">
        <title>Cocultivation of an ultrasmall environmental parasitic bacterium with lytic ability against bacteria associated with wastewater foams.</title>
        <authorList>
            <person name="Batinovic S."/>
            <person name="Rose J.J.A."/>
            <person name="Ratcliffe J."/>
            <person name="Seviour R.J."/>
            <person name="Petrovski S."/>
        </authorList>
    </citation>
    <scope>NUCLEOTIDE SEQUENCE</scope>
    <source>
        <strain evidence="7">CON44</strain>
    </source>
</reference>
<evidence type="ECO:0000256" key="2">
    <source>
        <dbReference type="ARBA" id="ARBA00022630"/>
    </source>
</evidence>
<evidence type="ECO:0000256" key="3">
    <source>
        <dbReference type="ARBA" id="ARBA00022827"/>
    </source>
</evidence>
<dbReference type="Gene3D" id="3.30.390.30">
    <property type="match status" value="1"/>
</dbReference>
<dbReference type="Pfam" id="PF07992">
    <property type="entry name" value="Pyr_redox_2"/>
    <property type="match status" value="1"/>
</dbReference>
<dbReference type="InterPro" id="IPR050446">
    <property type="entry name" value="FAD-oxidoreductase/Apoptosis"/>
</dbReference>
<dbReference type="InterPro" id="IPR036188">
    <property type="entry name" value="FAD/NAD-bd_sf"/>
</dbReference>
<dbReference type="PRINTS" id="PR00368">
    <property type="entry name" value="FADPNR"/>
</dbReference>
<sequence>MRIYARRPAHPRYSSPGGNPMTAPRRVVIVGTGIAGITAAETLRSKGFDGHITVYGAEPELPYHRAALSKDLLDADLSPQGVALGDADFWANRRIKVVTGTSVVNVRPGHRSVVIDTGAEVPYDALILATGGVARRPHWMRPDVDVLRTRRDAVAIQSAMRGQDTLIIVGGGLIGLELASAAVEAGKRVTLLEATDQILGDTLPAPLADHLADLHRSRGVDLLTHATVTNATPDHVDGDGFDTPSRGHVIVAVGAGPNTKLAKCSGARSRNTGIRTDGNLRTSVRGVYAAGDVAQTPHPITGLPCGGGHWLTAREQGKAVAMTVLADLGFDVEPGVPPIPVARSEQYGVDIQIVGWPHSGDRLEVTGSLDGFDATIRVYDGFQMVGAVGFGDHADCFALRDELEQTIVPLSIPAAGIGMVG</sequence>
<dbReference type="GO" id="GO:0016651">
    <property type="term" value="F:oxidoreductase activity, acting on NAD(P)H"/>
    <property type="evidence" value="ECO:0007669"/>
    <property type="project" value="TreeGrafter"/>
</dbReference>
<accession>A0A857LL64</accession>
<keyword evidence="2" id="KW-0285">Flavoprotein</keyword>
<proteinExistence type="predicted"/>
<dbReference type="PANTHER" id="PTHR43557:SF2">
    <property type="entry name" value="RIESKE DOMAIN-CONTAINING PROTEIN-RELATED"/>
    <property type="match status" value="1"/>
</dbReference>
<protein>
    <submittedName>
        <fullName evidence="7">Rubredoxin reductase</fullName>
    </submittedName>
</protein>
<evidence type="ECO:0000256" key="1">
    <source>
        <dbReference type="ARBA" id="ARBA00001974"/>
    </source>
</evidence>
<dbReference type="SUPFAM" id="SSF51905">
    <property type="entry name" value="FAD/NAD(P)-binding domain"/>
    <property type="match status" value="2"/>
</dbReference>
<gene>
    <name evidence="7" type="ORF">GII30_06985</name>
</gene>
<dbReference type="AlphaFoldDB" id="A0A857LL64"/>
<dbReference type="InterPro" id="IPR023753">
    <property type="entry name" value="FAD/NAD-binding_dom"/>
</dbReference>
<evidence type="ECO:0000256" key="5">
    <source>
        <dbReference type="SAM" id="MobiDB-lite"/>
    </source>
</evidence>
<dbReference type="Gene3D" id="3.50.50.60">
    <property type="entry name" value="FAD/NAD(P)-binding domain"/>
    <property type="match status" value="2"/>
</dbReference>
<evidence type="ECO:0000313" key="7">
    <source>
        <dbReference type="EMBL" id="QHN38947.1"/>
    </source>
</evidence>
<name>A0A857LL64_9ACTN</name>
<feature type="region of interest" description="Disordered" evidence="5">
    <location>
        <begin position="1"/>
        <end position="22"/>
    </location>
</feature>
<keyword evidence="4" id="KW-0560">Oxidoreductase</keyword>
<keyword evidence="3" id="KW-0274">FAD</keyword>
<organism evidence="7">
    <name type="scientific">Gordonia amarae</name>
    <dbReference type="NCBI Taxonomy" id="36821"/>
    <lineage>
        <taxon>Bacteria</taxon>
        <taxon>Bacillati</taxon>
        <taxon>Actinomycetota</taxon>
        <taxon>Actinomycetes</taxon>
        <taxon>Mycobacteriales</taxon>
        <taxon>Gordoniaceae</taxon>
        <taxon>Gordonia</taxon>
    </lineage>
</organism>
<evidence type="ECO:0000259" key="6">
    <source>
        <dbReference type="Pfam" id="PF07992"/>
    </source>
</evidence>
<dbReference type="GO" id="GO:0005737">
    <property type="term" value="C:cytoplasm"/>
    <property type="evidence" value="ECO:0007669"/>
    <property type="project" value="TreeGrafter"/>
</dbReference>
<dbReference type="PANTHER" id="PTHR43557">
    <property type="entry name" value="APOPTOSIS-INDUCING FACTOR 1"/>
    <property type="match status" value="1"/>
</dbReference>
<feature type="compositionally biased region" description="Basic residues" evidence="5">
    <location>
        <begin position="1"/>
        <end position="10"/>
    </location>
</feature>
<comment type="cofactor">
    <cofactor evidence="1">
        <name>FAD</name>
        <dbReference type="ChEBI" id="CHEBI:57692"/>
    </cofactor>
</comment>
<dbReference type="PRINTS" id="PR00411">
    <property type="entry name" value="PNDRDTASEI"/>
</dbReference>
<dbReference type="SUPFAM" id="SSF55424">
    <property type="entry name" value="FAD/NAD-linked reductases, dimerisation (C-terminal) domain"/>
    <property type="match status" value="1"/>
</dbReference>
<dbReference type="EMBL" id="CP045810">
    <property type="protein sequence ID" value="QHN38947.1"/>
    <property type="molecule type" value="Genomic_DNA"/>
</dbReference>
<dbReference type="InterPro" id="IPR016156">
    <property type="entry name" value="FAD/NAD-linked_Rdtase_dimer_sf"/>
</dbReference>
<evidence type="ECO:0000256" key="4">
    <source>
        <dbReference type="ARBA" id="ARBA00023002"/>
    </source>
</evidence>